<dbReference type="SMART" id="SM00028">
    <property type="entry name" value="TPR"/>
    <property type="match status" value="7"/>
</dbReference>
<dbReference type="Gene3D" id="1.25.40.10">
    <property type="entry name" value="Tetratricopeptide repeat domain"/>
    <property type="match status" value="3"/>
</dbReference>
<dbReference type="Proteomes" id="UP000017819">
    <property type="component" value="Unassembled WGS sequence"/>
</dbReference>
<keyword evidence="4" id="KW-1185">Reference proteome</keyword>
<evidence type="ECO:0000313" key="4">
    <source>
        <dbReference type="Proteomes" id="UP000017819"/>
    </source>
</evidence>
<gene>
    <name evidence="3" type="ORF">N177_1046</name>
</gene>
<dbReference type="STRING" id="631454.N177_1046"/>
<organism evidence="3 4">
    <name type="scientific">Lutibaculum baratangense AMV1</name>
    <dbReference type="NCBI Taxonomy" id="631454"/>
    <lineage>
        <taxon>Bacteria</taxon>
        <taxon>Pseudomonadati</taxon>
        <taxon>Pseudomonadota</taxon>
        <taxon>Alphaproteobacteria</taxon>
        <taxon>Hyphomicrobiales</taxon>
        <taxon>Tepidamorphaceae</taxon>
        <taxon>Lutibaculum</taxon>
    </lineage>
</organism>
<keyword evidence="2" id="KW-0472">Membrane</keyword>
<name>V4R2K8_9HYPH</name>
<dbReference type="InterPro" id="IPR019734">
    <property type="entry name" value="TPR_rpt"/>
</dbReference>
<evidence type="ECO:0000256" key="1">
    <source>
        <dbReference type="PROSITE-ProRule" id="PRU00339"/>
    </source>
</evidence>
<dbReference type="PROSITE" id="PS50005">
    <property type="entry name" value="TPR"/>
    <property type="match status" value="1"/>
</dbReference>
<feature type="transmembrane region" description="Helical" evidence="2">
    <location>
        <begin position="20"/>
        <end position="46"/>
    </location>
</feature>
<dbReference type="PANTHER" id="PTHR19959:SF119">
    <property type="entry name" value="FUNGAL LIPASE-LIKE DOMAIN-CONTAINING PROTEIN"/>
    <property type="match status" value="1"/>
</dbReference>
<keyword evidence="2" id="KW-0812">Transmembrane</keyword>
<dbReference type="OrthoDB" id="9791419at2"/>
<reference evidence="3 4" key="1">
    <citation type="journal article" date="2014" name="Genome Announc.">
        <title>Draft Genome Sequence of Lutibaculum baratangense Strain AMV1T, Isolated from a Mud Volcano in Andamans, India.</title>
        <authorList>
            <person name="Singh A."/>
            <person name="Sreenivas A."/>
            <person name="Sathyanarayana Reddy G."/>
            <person name="Pinnaka A.K."/>
            <person name="Shivaji S."/>
        </authorList>
    </citation>
    <scope>NUCLEOTIDE SEQUENCE [LARGE SCALE GENOMIC DNA]</scope>
    <source>
        <strain evidence="3 4">AMV1</strain>
    </source>
</reference>
<comment type="caution">
    <text evidence="3">The sequence shown here is derived from an EMBL/GenBank/DDBJ whole genome shotgun (WGS) entry which is preliminary data.</text>
</comment>
<dbReference type="PANTHER" id="PTHR19959">
    <property type="entry name" value="KINESIN LIGHT CHAIN"/>
    <property type="match status" value="1"/>
</dbReference>
<evidence type="ECO:0000313" key="3">
    <source>
        <dbReference type="EMBL" id="ESR26187.1"/>
    </source>
</evidence>
<protein>
    <recommendedName>
        <fullName evidence="5">Tetratricopeptide repeat protein</fullName>
    </recommendedName>
</protein>
<evidence type="ECO:0000256" key="2">
    <source>
        <dbReference type="SAM" id="Phobius"/>
    </source>
</evidence>
<proteinExistence type="predicted"/>
<dbReference type="eggNOG" id="COG0457">
    <property type="taxonomic scope" value="Bacteria"/>
</dbReference>
<evidence type="ECO:0008006" key="5">
    <source>
        <dbReference type="Google" id="ProtNLM"/>
    </source>
</evidence>
<dbReference type="AlphaFoldDB" id="V4R2K8"/>
<keyword evidence="1" id="KW-0802">TPR repeat</keyword>
<feature type="repeat" description="TPR" evidence="1">
    <location>
        <begin position="600"/>
        <end position="633"/>
    </location>
</feature>
<dbReference type="SUPFAM" id="SSF48452">
    <property type="entry name" value="TPR-like"/>
    <property type="match status" value="2"/>
</dbReference>
<dbReference type="InterPro" id="IPR011990">
    <property type="entry name" value="TPR-like_helical_dom_sf"/>
</dbReference>
<keyword evidence="2" id="KW-1133">Transmembrane helix</keyword>
<accession>V4R2K8</accession>
<dbReference type="RefSeq" id="WP_023431191.1">
    <property type="nucleotide sequence ID" value="NZ_AWXZ01000016.1"/>
</dbReference>
<dbReference type="EMBL" id="AWXZ01000016">
    <property type="protein sequence ID" value="ESR26187.1"/>
    <property type="molecule type" value="Genomic_DNA"/>
</dbReference>
<sequence>MPDTAHDTHGKADGRRRRWLLPAGTALVAVSLGLAALAGAAGLTAWRDLQDAELRAALARQKAAELVDAQNDMRLTSVRLIAEAARGLREAEPGDPEALGRNLAALGELLLRPQALDLEIRGEAGGAALDLLEEAVETLLDVGQAERAREVSEQAVALAERRTEADEPGASIDRVRARVLLARAEWRSGGADAARGRLEEARRELLAHLQENPDDAEATAALADTLLPLSRILHEAGEEEAAIRVASAGAGVWSRVPGENLRWLESRGRLLLQLSEWRLEAGDTAGLADAAGDAAGTWAALAEARPGSRAARAALARAHLLQGRALLARGEAERAREALWEAYAGQRALQAEAAPREPGVPIASTLEALGAAATEAGDSAVAAQVLQEATRLRRGELEAARDDRSAVLRLSQSLVALGRAQVETGALGAALDAYEESLRRLGELEAQESEDPAIRTALADVWQAIGELRLREGQAQSALAFFEQAASALRDVVQAQPSAFEPQSKLAITLLSLGEARADTGDTARAAEAYRDLVEIRRALSEAEPANRARRQALAQGLVRLGETTLRLDQPEAARPLYAEAAELVETERSRTPASLRQASDIAARLGDFALSDGDTDEALSRYRQALDMREEISAADEANADLPVAVANARSRVGDALRTGGRIDEARQSYEACTQEMRPLVEADRYHVRATRQLAMCLYKLAVVLDGERREAAQAEAEALITPLVDAELLSAETRQELDSLQAELSAS</sequence>